<dbReference type="GO" id="GO:0008270">
    <property type="term" value="F:zinc ion binding"/>
    <property type="evidence" value="ECO:0007669"/>
    <property type="project" value="UniProtKB-KW"/>
</dbReference>
<feature type="compositionally biased region" description="Basic residues" evidence="16">
    <location>
        <begin position="659"/>
        <end position="671"/>
    </location>
</feature>
<name>Q4QPE8_HAEI8</name>
<evidence type="ECO:0000256" key="16">
    <source>
        <dbReference type="SAM" id="MobiDB-lite"/>
    </source>
</evidence>
<dbReference type="PRINTS" id="PR00417">
    <property type="entry name" value="PRTPISMRASEI"/>
</dbReference>
<dbReference type="SUPFAM" id="SSF57783">
    <property type="entry name" value="Zinc beta-ribbon"/>
    <property type="match status" value="1"/>
</dbReference>
<dbReference type="GO" id="GO:0006351">
    <property type="term" value="P:DNA-templated transcription"/>
    <property type="evidence" value="ECO:0007669"/>
    <property type="project" value="InterPro"/>
</dbReference>
<evidence type="ECO:0000259" key="17">
    <source>
        <dbReference type="PROSITE" id="PS50880"/>
    </source>
</evidence>
<dbReference type="Pfam" id="PF01396">
    <property type="entry name" value="Zn_ribbon_Top1"/>
    <property type="match status" value="1"/>
</dbReference>
<dbReference type="Pfam" id="PF01751">
    <property type="entry name" value="Toprim"/>
    <property type="match status" value="1"/>
</dbReference>
<keyword evidence="4" id="KW-0479">Metal-binding</keyword>
<protein>
    <recommendedName>
        <fullName evidence="3">DNA topoisomerase</fullName>
        <ecNumber evidence="3">5.6.2.1</ecNumber>
    </recommendedName>
    <alternativeName>
        <fullName evidence="15">Omega-protein</fullName>
    </alternativeName>
    <alternativeName>
        <fullName evidence="14">Relaxing enzyme</fullName>
    </alternativeName>
    <alternativeName>
        <fullName evidence="12">Swivelase</fullName>
    </alternativeName>
    <alternativeName>
        <fullName evidence="13">Untwisting enzyme</fullName>
    </alternativeName>
</protein>
<feature type="region of interest" description="Disordered" evidence="16">
    <location>
        <begin position="659"/>
        <end position="686"/>
    </location>
</feature>
<proteinExistence type="inferred from homology"/>
<dbReference type="SMART" id="SM00493">
    <property type="entry name" value="TOPRIM"/>
    <property type="match status" value="1"/>
</dbReference>
<dbReference type="GO" id="GO:0006265">
    <property type="term" value="P:DNA topological change"/>
    <property type="evidence" value="ECO:0007669"/>
    <property type="project" value="InterPro"/>
</dbReference>
<evidence type="ECO:0000256" key="3">
    <source>
        <dbReference type="ARBA" id="ARBA00012891"/>
    </source>
</evidence>
<evidence type="ECO:0000256" key="13">
    <source>
        <dbReference type="ARBA" id="ARBA00031985"/>
    </source>
</evidence>
<dbReference type="GO" id="GO:0043597">
    <property type="term" value="C:cytoplasmic replication fork"/>
    <property type="evidence" value="ECO:0007669"/>
    <property type="project" value="TreeGrafter"/>
</dbReference>
<evidence type="ECO:0000256" key="2">
    <source>
        <dbReference type="ARBA" id="ARBA00009446"/>
    </source>
</evidence>
<dbReference type="GO" id="GO:0006281">
    <property type="term" value="P:DNA repair"/>
    <property type="evidence" value="ECO:0007669"/>
    <property type="project" value="TreeGrafter"/>
</dbReference>
<gene>
    <name evidence="19" type="primary">topB2</name>
    <name evidence="19" type="ordered locus">NTHI0112</name>
</gene>
<dbReference type="SUPFAM" id="SSF56712">
    <property type="entry name" value="Prokaryotic type I DNA topoisomerase"/>
    <property type="match status" value="1"/>
</dbReference>
<dbReference type="Gene3D" id="2.70.20.10">
    <property type="entry name" value="Topoisomerase I, domain 3"/>
    <property type="match status" value="1"/>
</dbReference>
<dbReference type="Gene3D" id="3.30.65.10">
    <property type="entry name" value="Bacterial Topoisomerase I, domain 1"/>
    <property type="match status" value="1"/>
</dbReference>
<dbReference type="AlphaFoldDB" id="Q4QPE8"/>
<evidence type="ECO:0000313" key="20">
    <source>
        <dbReference type="Proteomes" id="UP000002525"/>
    </source>
</evidence>
<dbReference type="InterPro" id="IPR013497">
    <property type="entry name" value="Topo_IA_cen"/>
</dbReference>
<dbReference type="GO" id="GO:0003917">
    <property type="term" value="F:DNA topoisomerase type I (single strand cut, ATP-independent) activity"/>
    <property type="evidence" value="ECO:0007669"/>
    <property type="project" value="UniProtKB-EC"/>
</dbReference>
<keyword evidence="11 19" id="KW-0413">Isomerase</keyword>
<dbReference type="InterPro" id="IPR013825">
    <property type="entry name" value="Topo_IA_cen_sub2"/>
</dbReference>
<dbReference type="InterPro" id="IPR034144">
    <property type="entry name" value="TOPRIM_TopoIII"/>
</dbReference>
<keyword evidence="8" id="KW-0460">Magnesium</keyword>
<keyword evidence="7" id="KW-0862">Zinc</keyword>
<sequence>MRENIMKLFLCEKPSQGNDIAKVLGATKRGEGCLSTPDGQLTVTWGIGHLVEQFNPEEYDPAFKKWAFETLPIIPGKWGLSPKKETKKQFNVVMKLIKQAKLVVIATDIDREGETIARELLDLAGFRGQIKRLWLSALDDTSIRKALGALKNNEETLPLYYAGLARSRADWLIGMNFSRLYTLLAQQQGYQGKPLSVGRVQTPTLSLVVNRDREIKNFIPKQHFALQVMLSDGNQHFATQYVIPEQYCDPDGLCLSAQVIQAANQQIRQFGQAKVESVETKRERQNAPLCFALSDLQSEANRLYGLGAQRVLDIAQSLYETHKATTYPRTDCGYLPESQFAEAPQIIQCLLQSDNRLHPLAGMLNLNQKSRVWNDKKITAHHGIIPTMIKADISKMSDEELKLYDLIRRRYLAQFLPVSETDKTQIILKCGQHILSARGNVLIAPGWKILFGKSLDEDDDAPQALPTLKQGQICQISDSEIKTLQTSPPNHFTEGTLLTAMKNAARFVTDERLKQRLRETEGLGTEATRAGTIQGLIDKGFLKKKGKSLLATDEAMTLIDNLPQMLKDPGLTALWEQALNQIAERTLSLEVFMQKQEVFVRHLMADCLKKGMSLGNIEIRKCPKCGAPMIKRNGKNGAFFGCSAYPNCQHIENIDSKKNTKSTKNLKKKSSKSVSEQISSLRSLLN</sequence>
<dbReference type="PROSITE" id="PS00396">
    <property type="entry name" value="TOPO_IA_1"/>
    <property type="match status" value="1"/>
</dbReference>
<dbReference type="InterPro" id="IPR005738">
    <property type="entry name" value="TopoIII"/>
</dbReference>
<dbReference type="CDD" id="cd03362">
    <property type="entry name" value="TOPRIM_TopoIA_TopoIII"/>
    <property type="match status" value="1"/>
</dbReference>
<organism evidence="19 20">
    <name type="scientific">Haemophilus influenzae (strain 86-028NP)</name>
    <dbReference type="NCBI Taxonomy" id="281310"/>
    <lineage>
        <taxon>Bacteria</taxon>
        <taxon>Pseudomonadati</taxon>
        <taxon>Pseudomonadota</taxon>
        <taxon>Gammaproteobacteria</taxon>
        <taxon>Pasteurellales</taxon>
        <taxon>Pasteurellaceae</taxon>
        <taxon>Haemophilus</taxon>
    </lineage>
</organism>
<dbReference type="Pfam" id="PF01131">
    <property type="entry name" value="Topoisom_bac"/>
    <property type="match status" value="1"/>
</dbReference>
<dbReference type="InterPro" id="IPR013826">
    <property type="entry name" value="Topo_IA_cen_sub3"/>
</dbReference>
<dbReference type="InterPro" id="IPR013498">
    <property type="entry name" value="Topo_IA_Znf"/>
</dbReference>
<comment type="similarity">
    <text evidence="2">Belongs to the type IA topoisomerase family.</text>
</comment>
<evidence type="ECO:0000313" key="19">
    <source>
        <dbReference type="EMBL" id="AAX87099.1"/>
    </source>
</evidence>
<evidence type="ECO:0000256" key="7">
    <source>
        <dbReference type="ARBA" id="ARBA00022833"/>
    </source>
</evidence>
<evidence type="ECO:0000256" key="8">
    <source>
        <dbReference type="ARBA" id="ARBA00022842"/>
    </source>
</evidence>
<dbReference type="CDD" id="cd00186">
    <property type="entry name" value="TOP1Ac"/>
    <property type="match status" value="1"/>
</dbReference>
<keyword evidence="5" id="KW-0677">Repeat</keyword>
<dbReference type="SMART" id="SM00437">
    <property type="entry name" value="TOP1Ac"/>
    <property type="match status" value="1"/>
</dbReference>
<evidence type="ECO:0000256" key="14">
    <source>
        <dbReference type="ARBA" id="ARBA00032235"/>
    </source>
</evidence>
<dbReference type="InterPro" id="IPR023405">
    <property type="entry name" value="Topo_IA_core_domain"/>
</dbReference>
<evidence type="ECO:0000256" key="15">
    <source>
        <dbReference type="ARBA" id="ARBA00032877"/>
    </source>
</evidence>
<dbReference type="InterPro" id="IPR003601">
    <property type="entry name" value="Topo_IA_2"/>
</dbReference>
<evidence type="ECO:0000256" key="5">
    <source>
        <dbReference type="ARBA" id="ARBA00022737"/>
    </source>
</evidence>
<dbReference type="Gene3D" id="1.10.290.10">
    <property type="entry name" value="Topoisomerase I, domain 4"/>
    <property type="match status" value="1"/>
</dbReference>
<dbReference type="InterPro" id="IPR001529">
    <property type="entry name" value="Zn_ribbon_RPB9"/>
</dbReference>
<dbReference type="FunFam" id="1.10.290.10:FF:000004">
    <property type="entry name" value="DNA topoisomerase 3"/>
    <property type="match status" value="1"/>
</dbReference>
<dbReference type="SMART" id="SM00661">
    <property type="entry name" value="RPOL9"/>
    <property type="match status" value="1"/>
</dbReference>
<keyword evidence="9" id="KW-0799">Topoisomerase</keyword>
<dbReference type="EMBL" id="CP000057">
    <property type="protein sequence ID" value="AAX87099.1"/>
    <property type="molecule type" value="Genomic_DNA"/>
</dbReference>
<evidence type="ECO:0000256" key="6">
    <source>
        <dbReference type="ARBA" id="ARBA00022771"/>
    </source>
</evidence>
<dbReference type="InterPro" id="IPR023406">
    <property type="entry name" value="Topo_IA_AS"/>
</dbReference>
<comment type="catalytic activity">
    <reaction evidence="1">
        <text>ATP-independent breakage of single-stranded DNA, followed by passage and rejoining.</text>
        <dbReference type="EC" id="5.6.2.1"/>
    </reaction>
</comment>
<feature type="domain" description="Toprim" evidence="17">
    <location>
        <begin position="6"/>
        <end position="139"/>
    </location>
</feature>
<evidence type="ECO:0000256" key="11">
    <source>
        <dbReference type="ARBA" id="ARBA00023235"/>
    </source>
</evidence>
<dbReference type="PROSITE" id="PS52039">
    <property type="entry name" value="TOPO_IA_2"/>
    <property type="match status" value="1"/>
</dbReference>
<evidence type="ECO:0000256" key="10">
    <source>
        <dbReference type="ARBA" id="ARBA00023125"/>
    </source>
</evidence>
<evidence type="ECO:0000259" key="18">
    <source>
        <dbReference type="PROSITE" id="PS52039"/>
    </source>
</evidence>
<dbReference type="SMART" id="SM00436">
    <property type="entry name" value="TOP1Bc"/>
    <property type="match status" value="1"/>
</dbReference>
<reference evidence="19 20" key="1">
    <citation type="journal article" date="2005" name="J. Bacteriol.">
        <title>Genomic sequence of an otitis media isolate of nontypeable Haemophilus influenzae: comparative study with H. influenzae serotype d, strain KW20.</title>
        <authorList>
            <person name="Harrison A."/>
            <person name="Dyer D.W."/>
            <person name="Gillaspy A."/>
            <person name="Ray W.C."/>
            <person name="Mungur R."/>
            <person name="Carson M.B."/>
            <person name="Zhong H."/>
            <person name="Gipson J."/>
            <person name="Gipson M."/>
            <person name="Johnson L.S."/>
            <person name="Lewis L."/>
            <person name="Bakaletz L.O."/>
            <person name="Munson R.S.Jr."/>
        </authorList>
    </citation>
    <scope>NUCLEOTIDE SEQUENCE [LARGE SCALE GENOMIC DNA]</scope>
    <source>
        <strain evidence="19 20">86-028NP</strain>
    </source>
</reference>
<dbReference type="EC" id="5.6.2.1" evidence="3"/>
<evidence type="ECO:0000256" key="12">
    <source>
        <dbReference type="ARBA" id="ARBA00030003"/>
    </source>
</evidence>
<accession>Q4QPE8</accession>
<keyword evidence="10" id="KW-0238">DNA-binding</keyword>
<dbReference type="PROSITE" id="PS50880">
    <property type="entry name" value="TOPRIM"/>
    <property type="match status" value="1"/>
</dbReference>
<evidence type="ECO:0000256" key="4">
    <source>
        <dbReference type="ARBA" id="ARBA00022723"/>
    </source>
</evidence>
<dbReference type="HOGENOM" id="CLU_002929_5_2_6"/>
<evidence type="ECO:0000256" key="1">
    <source>
        <dbReference type="ARBA" id="ARBA00000213"/>
    </source>
</evidence>
<feature type="domain" description="Topo IA-type catalytic" evidence="18">
    <location>
        <begin position="156"/>
        <end position="604"/>
    </location>
</feature>
<dbReference type="InterPro" id="IPR006171">
    <property type="entry name" value="TOPRIM_dom"/>
</dbReference>
<keyword evidence="6" id="KW-0863">Zinc-finger</keyword>
<dbReference type="Gene3D" id="3.40.50.140">
    <property type="match status" value="1"/>
</dbReference>
<dbReference type="PANTHER" id="PTHR11390:SF21">
    <property type="entry name" value="DNA TOPOISOMERASE 3-ALPHA"/>
    <property type="match status" value="1"/>
</dbReference>
<dbReference type="GO" id="GO:0003677">
    <property type="term" value="F:DNA binding"/>
    <property type="evidence" value="ECO:0007669"/>
    <property type="project" value="UniProtKB-KW"/>
</dbReference>
<dbReference type="InterPro" id="IPR000380">
    <property type="entry name" value="Topo_IA"/>
</dbReference>
<dbReference type="Gene3D" id="1.10.460.10">
    <property type="entry name" value="Topoisomerase I, domain 2"/>
    <property type="match status" value="1"/>
</dbReference>
<dbReference type="NCBIfam" id="TIGR01056">
    <property type="entry name" value="topB"/>
    <property type="match status" value="1"/>
</dbReference>
<dbReference type="KEGG" id="hit:NTHI0112"/>
<dbReference type="GO" id="GO:0006310">
    <property type="term" value="P:DNA recombination"/>
    <property type="evidence" value="ECO:0007669"/>
    <property type="project" value="TreeGrafter"/>
</dbReference>
<dbReference type="PANTHER" id="PTHR11390">
    <property type="entry name" value="PROKARYOTIC DNA TOPOISOMERASE"/>
    <property type="match status" value="1"/>
</dbReference>
<dbReference type="Proteomes" id="UP000002525">
    <property type="component" value="Chromosome"/>
</dbReference>
<dbReference type="InterPro" id="IPR003602">
    <property type="entry name" value="Topo_IA_DNA-bd_dom"/>
</dbReference>
<dbReference type="InterPro" id="IPR013824">
    <property type="entry name" value="Topo_IA_cen_sub1"/>
</dbReference>
<dbReference type="NCBIfam" id="NF005829">
    <property type="entry name" value="PRK07726.1"/>
    <property type="match status" value="1"/>
</dbReference>
<evidence type="ECO:0000256" key="9">
    <source>
        <dbReference type="ARBA" id="ARBA00023029"/>
    </source>
</evidence>